<sequence length="209" mass="22583">MSHLGSLGTAKLVRLFLLLLYTTDVARSFVPAFLPRTRIAHAGPLQSTPQNANEGASEDILLRINLGINTGAEPESSLEAVRQYARSFPFAAVLPVQPLTYVPSEDGTGVKVTFLRKKTKEKGSVDGGINISVDFTSAKDENDLDPLGGKRIRLLATRNSEGQTVSKIFSEKLIVLAFVKGISGDDAQKAGKDLSNMVSIESIFHKWLA</sequence>
<dbReference type="AlphaFoldDB" id="A0A448YVW0"/>
<accession>A0A448YVW0</accession>
<name>A0A448YVW0_9STRA</name>
<feature type="chain" id="PRO_5019535726" evidence="1">
    <location>
        <begin position="29"/>
        <end position="209"/>
    </location>
</feature>
<evidence type="ECO:0000256" key="1">
    <source>
        <dbReference type="SAM" id="SignalP"/>
    </source>
</evidence>
<feature type="signal peptide" evidence="1">
    <location>
        <begin position="1"/>
        <end position="28"/>
    </location>
</feature>
<dbReference type="OrthoDB" id="44639at2759"/>
<proteinExistence type="predicted"/>
<reference evidence="2 3" key="1">
    <citation type="submission" date="2019-01" db="EMBL/GenBank/DDBJ databases">
        <authorList>
            <person name="Ferrante I. M."/>
        </authorList>
    </citation>
    <scope>NUCLEOTIDE SEQUENCE [LARGE SCALE GENOMIC DNA]</scope>
    <source>
        <strain evidence="2 3">B856</strain>
    </source>
</reference>
<keyword evidence="3" id="KW-1185">Reference proteome</keyword>
<evidence type="ECO:0000313" key="2">
    <source>
        <dbReference type="EMBL" id="VEU33908.1"/>
    </source>
</evidence>
<evidence type="ECO:0000313" key="3">
    <source>
        <dbReference type="Proteomes" id="UP000291116"/>
    </source>
</evidence>
<gene>
    <name evidence="2" type="ORF">PSNMU_V1.4_AUG-EV-PASAV3_0006380</name>
</gene>
<dbReference type="EMBL" id="CAACVS010000015">
    <property type="protein sequence ID" value="VEU33908.1"/>
    <property type="molecule type" value="Genomic_DNA"/>
</dbReference>
<organism evidence="2 3">
    <name type="scientific">Pseudo-nitzschia multistriata</name>
    <dbReference type="NCBI Taxonomy" id="183589"/>
    <lineage>
        <taxon>Eukaryota</taxon>
        <taxon>Sar</taxon>
        <taxon>Stramenopiles</taxon>
        <taxon>Ochrophyta</taxon>
        <taxon>Bacillariophyta</taxon>
        <taxon>Bacillariophyceae</taxon>
        <taxon>Bacillariophycidae</taxon>
        <taxon>Bacillariales</taxon>
        <taxon>Bacillariaceae</taxon>
        <taxon>Pseudo-nitzschia</taxon>
    </lineage>
</organism>
<protein>
    <submittedName>
        <fullName evidence="2">Uncharacterized protein</fullName>
    </submittedName>
</protein>
<keyword evidence="1" id="KW-0732">Signal</keyword>
<dbReference type="Proteomes" id="UP000291116">
    <property type="component" value="Unassembled WGS sequence"/>
</dbReference>